<comment type="caution">
    <text evidence="2">The sequence shown here is derived from an EMBL/GenBank/DDBJ whole genome shotgun (WGS) entry which is preliminary data.</text>
</comment>
<dbReference type="AlphaFoldDB" id="A0A5M8PDD8"/>
<evidence type="ECO:0000313" key="3">
    <source>
        <dbReference type="Proteomes" id="UP000324767"/>
    </source>
</evidence>
<feature type="compositionally biased region" description="Low complexity" evidence="1">
    <location>
        <begin position="166"/>
        <end position="177"/>
    </location>
</feature>
<name>A0A5M8PDD8_9LECA</name>
<dbReference type="OrthoDB" id="4951845at2759"/>
<dbReference type="Proteomes" id="UP000324767">
    <property type="component" value="Unassembled WGS sequence"/>
</dbReference>
<gene>
    <name evidence="2" type="ORF">FRX48_08887</name>
</gene>
<organism evidence="2 3">
    <name type="scientific">Lasallia pustulata</name>
    <dbReference type="NCBI Taxonomy" id="136370"/>
    <lineage>
        <taxon>Eukaryota</taxon>
        <taxon>Fungi</taxon>
        <taxon>Dikarya</taxon>
        <taxon>Ascomycota</taxon>
        <taxon>Pezizomycotina</taxon>
        <taxon>Lecanoromycetes</taxon>
        <taxon>OSLEUM clade</taxon>
        <taxon>Umbilicariomycetidae</taxon>
        <taxon>Umbilicariales</taxon>
        <taxon>Umbilicariaceae</taxon>
        <taxon>Lasallia</taxon>
    </lineage>
</organism>
<accession>A0A5M8PDD8</accession>
<feature type="compositionally biased region" description="Polar residues" evidence="1">
    <location>
        <begin position="181"/>
        <end position="190"/>
    </location>
</feature>
<evidence type="ECO:0000313" key="2">
    <source>
        <dbReference type="EMBL" id="KAA6407339.1"/>
    </source>
</evidence>
<sequence length="211" mass="23542">MLAIRAKTWELCHSLVFAELTLCRRGHLVLMDSTHHTSRLRWFLYTLMVRDEHGGYIPGAHMLTAREDSDIAAAGLQTVSLPLFTVAAPYNWKTKAGCKESIQSAIKEAPSVQRRYVQKEWWDTMADWANYARCHSALLLQVDSTNPVKSWHSSPKYRVKKEMTHAAAAEPAAGPAAVNPTAPSTGTAKNDTAERVSPTIWILVRSGWNLT</sequence>
<protein>
    <submittedName>
        <fullName evidence="2">Uncharacterized protein</fullName>
    </submittedName>
</protein>
<proteinExistence type="predicted"/>
<dbReference type="EMBL" id="VXIT01000018">
    <property type="protein sequence ID" value="KAA6407339.1"/>
    <property type="molecule type" value="Genomic_DNA"/>
</dbReference>
<evidence type="ECO:0000256" key="1">
    <source>
        <dbReference type="SAM" id="MobiDB-lite"/>
    </source>
</evidence>
<reference evidence="2 3" key="1">
    <citation type="submission" date="2019-09" db="EMBL/GenBank/DDBJ databases">
        <title>The hologenome of the rock-dwelling lichen Lasallia pustulata.</title>
        <authorList>
            <person name="Greshake Tzovaras B."/>
            <person name="Segers F."/>
            <person name="Bicker A."/>
            <person name="Dal Grande F."/>
            <person name="Otte J."/>
            <person name="Hankeln T."/>
            <person name="Schmitt I."/>
            <person name="Ebersberger I."/>
        </authorList>
    </citation>
    <scope>NUCLEOTIDE SEQUENCE [LARGE SCALE GENOMIC DNA]</scope>
    <source>
        <strain evidence="2">A1-1</strain>
    </source>
</reference>
<feature type="region of interest" description="Disordered" evidence="1">
    <location>
        <begin position="162"/>
        <end position="192"/>
    </location>
</feature>